<dbReference type="Proteomes" id="UP001321486">
    <property type="component" value="Chromosome"/>
</dbReference>
<keyword evidence="3" id="KW-1185">Reference proteome</keyword>
<protein>
    <recommendedName>
        <fullName evidence="4">Gamma-glutamyl-phosphate reductase</fullName>
    </recommendedName>
</protein>
<dbReference type="SUPFAM" id="SSF53720">
    <property type="entry name" value="ALDH-like"/>
    <property type="match status" value="1"/>
</dbReference>
<dbReference type="EMBL" id="AP027732">
    <property type="protein sequence ID" value="BDZ50033.1"/>
    <property type="molecule type" value="Genomic_DNA"/>
</dbReference>
<dbReference type="Gene3D" id="3.40.605.10">
    <property type="entry name" value="Aldehyde Dehydrogenase, Chain A, domain 1"/>
    <property type="match status" value="1"/>
</dbReference>
<reference evidence="3" key="1">
    <citation type="journal article" date="2019" name="Int. J. Syst. Evol. Microbiol.">
        <title>The Global Catalogue of Microorganisms (GCM) 10K type strain sequencing project: providing services to taxonomists for standard genome sequencing and annotation.</title>
        <authorList>
            <consortium name="The Broad Institute Genomics Platform"/>
            <consortium name="The Broad Institute Genome Sequencing Center for Infectious Disease"/>
            <person name="Wu L."/>
            <person name="Ma J."/>
        </authorList>
    </citation>
    <scope>NUCLEOTIDE SEQUENCE [LARGE SCALE GENOMIC DNA]</scope>
    <source>
        <strain evidence="3">NBRC 108728</strain>
    </source>
</reference>
<dbReference type="InterPro" id="IPR016162">
    <property type="entry name" value="Ald_DH_N"/>
</dbReference>
<evidence type="ECO:0000313" key="2">
    <source>
        <dbReference type="EMBL" id="BDZ50033.1"/>
    </source>
</evidence>
<sequence length="73" mass="7646">MSITDVATPDTDALQPDLVAKFERSGAASRQLATVTADAKNRGLHAIAEALRSNTSRIIAANALDLTRGARTP</sequence>
<evidence type="ECO:0000313" key="3">
    <source>
        <dbReference type="Proteomes" id="UP001321486"/>
    </source>
</evidence>
<proteinExistence type="predicted"/>
<dbReference type="InterPro" id="IPR016161">
    <property type="entry name" value="Ald_DH/histidinol_DH"/>
</dbReference>
<evidence type="ECO:0000256" key="1">
    <source>
        <dbReference type="ARBA" id="ARBA00023002"/>
    </source>
</evidence>
<gene>
    <name evidence="2" type="ORF">GCM10025867_22740</name>
</gene>
<name>A0ABM8GNP3_9MICO</name>
<organism evidence="2 3">
    <name type="scientific">Frondihabitans sucicola</name>
    <dbReference type="NCBI Taxonomy" id="1268041"/>
    <lineage>
        <taxon>Bacteria</taxon>
        <taxon>Bacillati</taxon>
        <taxon>Actinomycetota</taxon>
        <taxon>Actinomycetes</taxon>
        <taxon>Micrococcales</taxon>
        <taxon>Microbacteriaceae</taxon>
        <taxon>Frondihabitans</taxon>
    </lineage>
</organism>
<keyword evidence="1" id="KW-0560">Oxidoreductase</keyword>
<evidence type="ECO:0008006" key="4">
    <source>
        <dbReference type="Google" id="ProtNLM"/>
    </source>
</evidence>
<accession>A0ABM8GNP3</accession>